<evidence type="ECO:0000256" key="2">
    <source>
        <dbReference type="ARBA" id="ARBA00022771"/>
    </source>
</evidence>
<feature type="transmembrane region" description="Helical" evidence="4">
    <location>
        <begin position="119"/>
        <end position="142"/>
    </location>
</feature>
<dbReference type="InterPro" id="IPR013083">
    <property type="entry name" value="Znf_RING/FYVE/PHD"/>
</dbReference>
<organism evidence="6 7">
    <name type="scientific">Artemisia annua</name>
    <name type="common">Sweet wormwood</name>
    <dbReference type="NCBI Taxonomy" id="35608"/>
    <lineage>
        <taxon>Eukaryota</taxon>
        <taxon>Viridiplantae</taxon>
        <taxon>Streptophyta</taxon>
        <taxon>Embryophyta</taxon>
        <taxon>Tracheophyta</taxon>
        <taxon>Spermatophyta</taxon>
        <taxon>Magnoliopsida</taxon>
        <taxon>eudicotyledons</taxon>
        <taxon>Gunneridae</taxon>
        <taxon>Pentapetalae</taxon>
        <taxon>asterids</taxon>
        <taxon>campanulids</taxon>
        <taxon>Asterales</taxon>
        <taxon>Asteraceae</taxon>
        <taxon>Asteroideae</taxon>
        <taxon>Anthemideae</taxon>
        <taxon>Artemisiinae</taxon>
        <taxon>Artemisia</taxon>
    </lineage>
</organism>
<feature type="transmembrane region" description="Helical" evidence="4">
    <location>
        <begin position="225"/>
        <end position="251"/>
    </location>
</feature>
<keyword evidence="4" id="KW-1133">Transmembrane helix</keyword>
<dbReference type="PANTHER" id="PTHR46347">
    <property type="entry name" value="RING/FYVE/PHD ZINC FINGER SUPERFAMILY PROTEIN"/>
    <property type="match status" value="1"/>
</dbReference>
<dbReference type="GO" id="GO:0008270">
    <property type="term" value="F:zinc ion binding"/>
    <property type="evidence" value="ECO:0007669"/>
    <property type="project" value="UniProtKB-KW"/>
</dbReference>
<dbReference type="PANTHER" id="PTHR46347:SF4">
    <property type="entry name" value="RING_FYVE_PHD ZINC FINGER SUPERFAMILY PROTEIN"/>
    <property type="match status" value="1"/>
</dbReference>
<sequence length="299" mass="34237">MAAVSSSDRVKKDEKDIEGGSIVACRICLQSNGLEVRRVEALGVNGLRRRVDRNLDEDLISPCMCKGTQQFVHRSCLDHWRSVKEQEGFNFSHCTTCKAQFHLRVVELESRLKTKFKLFVARDVVFVFLAVIAMLGGLAYLVDKHGYLKDLFNDSWDRILSRHPIPIYYCVGLIMFLVLLGFMGMILHCFFMRDDGRLGCCTGCCFDCGPGPFPMEPCVDRDSCYVLAIVCVIIFGILGIAYGLFAAIFVVQRIWQRHYHIYAKRELTKEYVVEDLKGHYTPAELDPEHMKRLKTLKLF</sequence>
<keyword evidence="7" id="KW-1185">Reference proteome</keyword>
<dbReference type="Pfam" id="PF12906">
    <property type="entry name" value="RINGv"/>
    <property type="match status" value="1"/>
</dbReference>
<keyword evidence="2" id="KW-0863">Zinc-finger</keyword>
<feature type="transmembrane region" description="Helical" evidence="4">
    <location>
        <begin position="166"/>
        <end position="187"/>
    </location>
</feature>
<evidence type="ECO:0000313" key="7">
    <source>
        <dbReference type="Proteomes" id="UP000245207"/>
    </source>
</evidence>
<dbReference type="SMART" id="SM00744">
    <property type="entry name" value="RINGv"/>
    <property type="match status" value="1"/>
</dbReference>
<reference evidence="6 7" key="1">
    <citation type="journal article" date="2018" name="Mol. Plant">
        <title>The genome of Artemisia annua provides insight into the evolution of Asteraceae family and artemisinin biosynthesis.</title>
        <authorList>
            <person name="Shen Q."/>
            <person name="Zhang L."/>
            <person name="Liao Z."/>
            <person name="Wang S."/>
            <person name="Yan T."/>
            <person name="Shi P."/>
            <person name="Liu M."/>
            <person name="Fu X."/>
            <person name="Pan Q."/>
            <person name="Wang Y."/>
            <person name="Lv Z."/>
            <person name="Lu X."/>
            <person name="Zhang F."/>
            <person name="Jiang W."/>
            <person name="Ma Y."/>
            <person name="Chen M."/>
            <person name="Hao X."/>
            <person name="Li L."/>
            <person name="Tang Y."/>
            <person name="Lv G."/>
            <person name="Zhou Y."/>
            <person name="Sun X."/>
            <person name="Brodelius P.E."/>
            <person name="Rose J.K.C."/>
            <person name="Tang K."/>
        </authorList>
    </citation>
    <scope>NUCLEOTIDE SEQUENCE [LARGE SCALE GENOMIC DNA]</scope>
    <source>
        <strain evidence="7">cv. Huhao1</strain>
        <tissue evidence="6">Leaf</tissue>
    </source>
</reference>
<dbReference type="InterPro" id="IPR011016">
    <property type="entry name" value="Znf_RING-CH"/>
</dbReference>
<dbReference type="Proteomes" id="UP000245207">
    <property type="component" value="Unassembled WGS sequence"/>
</dbReference>
<evidence type="ECO:0000259" key="5">
    <source>
        <dbReference type="PROSITE" id="PS51292"/>
    </source>
</evidence>
<dbReference type="EMBL" id="PKPP01004720">
    <property type="protein sequence ID" value="PWA63058.1"/>
    <property type="molecule type" value="Genomic_DNA"/>
</dbReference>
<keyword evidence="3" id="KW-0862">Zinc</keyword>
<keyword evidence="1" id="KW-0479">Metal-binding</keyword>
<accession>A0A2U1MP84</accession>
<dbReference type="PROSITE" id="PS51292">
    <property type="entry name" value="ZF_RING_CH"/>
    <property type="match status" value="1"/>
</dbReference>
<comment type="caution">
    <text evidence="6">The sequence shown here is derived from an EMBL/GenBank/DDBJ whole genome shotgun (WGS) entry which is preliminary data.</text>
</comment>
<name>A0A2U1MP84_ARTAN</name>
<dbReference type="Gene3D" id="3.30.40.10">
    <property type="entry name" value="Zinc/RING finger domain, C3HC4 (zinc finger)"/>
    <property type="match status" value="1"/>
</dbReference>
<evidence type="ECO:0000313" key="6">
    <source>
        <dbReference type="EMBL" id="PWA63058.1"/>
    </source>
</evidence>
<gene>
    <name evidence="6" type="ORF">CTI12_AA356160</name>
</gene>
<feature type="domain" description="RING-CH-type" evidence="5">
    <location>
        <begin position="17"/>
        <end position="104"/>
    </location>
</feature>
<dbReference type="OrthoDB" id="264354at2759"/>
<protein>
    <submittedName>
        <fullName evidence="6">Zinc finger, RING-CH-type</fullName>
    </submittedName>
</protein>
<evidence type="ECO:0000256" key="1">
    <source>
        <dbReference type="ARBA" id="ARBA00022723"/>
    </source>
</evidence>
<dbReference type="SUPFAM" id="SSF57850">
    <property type="entry name" value="RING/U-box"/>
    <property type="match status" value="1"/>
</dbReference>
<dbReference type="CDD" id="cd16495">
    <property type="entry name" value="RING_CH-C4HC3_MARCH"/>
    <property type="match status" value="1"/>
</dbReference>
<proteinExistence type="predicted"/>
<evidence type="ECO:0000256" key="3">
    <source>
        <dbReference type="ARBA" id="ARBA00022833"/>
    </source>
</evidence>
<keyword evidence="4" id="KW-0812">Transmembrane</keyword>
<dbReference type="AlphaFoldDB" id="A0A2U1MP84"/>
<keyword evidence="4" id="KW-0472">Membrane</keyword>
<evidence type="ECO:0000256" key="4">
    <source>
        <dbReference type="SAM" id="Phobius"/>
    </source>
</evidence>
<dbReference type="STRING" id="35608.A0A2U1MP84"/>